<dbReference type="Proteomes" id="UP000028501">
    <property type="component" value="Chromosome"/>
</dbReference>
<organism evidence="1 2">
    <name type="scientific">Archaeoglobus fulgidus DSM 8774</name>
    <dbReference type="NCBI Taxonomy" id="1344584"/>
    <lineage>
        <taxon>Archaea</taxon>
        <taxon>Methanobacteriati</taxon>
        <taxon>Methanobacteriota</taxon>
        <taxon>Archaeoglobi</taxon>
        <taxon>Archaeoglobales</taxon>
        <taxon>Archaeoglobaceae</taxon>
        <taxon>Archaeoglobus</taxon>
    </lineage>
</organism>
<reference evidence="1 2" key="1">
    <citation type="submission" date="2013-07" db="EMBL/GenBank/DDBJ databases">
        <title>Genome of Archaeoglobus fulgidus.</title>
        <authorList>
            <person name="Fiebig A."/>
            <person name="Birkeland N.-K."/>
        </authorList>
    </citation>
    <scope>NUCLEOTIDE SEQUENCE [LARGE SCALE GENOMIC DNA]</scope>
    <source>
        <strain evidence="1 2">DSM 8774</strain>
    </source>
</reference>
<dbReference type="EMBL" id="CP006577">
    <property type="protein sequence ID" value="AIG97008.1"/>
    <property type="molecule type" value="Genomic_DNA"/>
</dbReference>
<evidence type="ECO:0000313" key="1">
    <source>
        <dbReference type="EMBL" id="AIG97008.1"/>
    </source>
</evidence>
<protein>
    <submittedName>
        <fullName evidence="1">Uncharacterized protein</fullName>
    </submittedName>
</protein>
<accession>A0A075WHF6</accession>
<sequence>MAWAEVTEWVVKYGYRYGYDYNNTPQQPVQQGYYVTYHWHCPDDVALVSGHSYISYLSFLKFFKQSSIRAPCTSFLECSS</sequence>
<proteinExistence type="predicted"/>
<gene>
    <name evidence="1" type="ORF">AFULGI_00001720</name>
</gene>
<name>A0A075WHF6_ARCFL</name>
<dbReference type="KEGG" id="afg:AFULGI_00001720"/>
<evidence type="ECO:0000313" key="2">
    <source>
        <dbReference type="Proteomes" id="UP000028501"/>
    </source>
</evidence>
<dbReference type="AlphaFoldDB" id="A0A075WHF6"/>
<dbReference type="HOGENOM" id="CLU_2581181_0_0_2"/>